<keyword evidence="3" id="KW-1185">Reference proteome</keyword>
<dbReference type="Proteomes" id="UP000813461">
    <property type="component" value="Unassembled WGS sequence"/>
</dbReference>
<dbReference type="OrthoDB" id="3756841at2759"/>
<evidence type="ECO:0000313" key="2">
    <source>
        <dbReference type="EMBL" id="KAH7086408.1"/>
    </source>
</evidence>
<proteinExistence type="predicted"/>
<comment type="caution">
    <text evidence="2">The sequence shown here is derived from an EMBL/GenBank/DDBJ whole genome shotgun (WGS) entry which is preliminary data.</text>
</comment>
<keyword evidence="1" id="KW-0732">Signal</keyword>
<dbReference type="AlphaFoldDB" id="A0A8K0VX91"/>
<gene>
    <name evidence="2" type="ORF">FB567DRAFT_527868</name>
</gene>
<sequence>MHFSSTFAIAILAPLTLAKQCTLTTTRPQACDYDRWHQERKTTIGPGVQVNVQCYSLGRSVQGDGKWLYVRDRECWVPSGVFGSNCAGECVRGVGCDGGRLMKDRWVALLRILKGKAFSARSCMDKRRSSHSC</sequence>
<reference evidence="2" key="1">
    <citation type="journal article" date="2021" name="Nat. Commun.">
        <title>Genetic determinants of endophytism in the Arabidopsis root mycobiome.</title>
        <authorList>
            <person name="Mesny F."/>
            <person name="Miyauchi S."/>
            <person name="Thiergart T."/>
            <person name="Pickel B."/>
            <person name="Atanasova L."/>
            <person name="Karlsson M."/>
            <person name="Huettel B."/>
            <person name="Barry K.W."/>
            <person name="Haridas S."/>
            <person name="Chen C."/>
            <person name="Bauer D."/>
            <person name="Andreopoulos W."/>
            <person name="Pangilinan J."/>
            <person name="LaButti K."/>
            <person name="Riley R."/>
            <person name="Lipzen A."/>
            <person name="Clum A."/>
            <person name="Drula E."/>
            <person name="Henrissat B."/>
            <person name="Kohler A."/>
            <person name="Grigoriev I.V."/>
            <person name="Martin F.M."/>
            <person name="Hacquard S."/>
        </authorList>
    </citation>
    <scope>NUCLEOTIDE SEQUENCE</scope>
    <source>
        <strain evidence="2">MPI-SDFR-AT-0120</strain>
    </source>
</reference>
<protein>
    <submittedName>
        <fullName evidence="2">Uncharacterized protein</fullName>
    </submittedName>
</protein>
<feature type="signal peptide" evidence="1">
    <location>
        <begin position="1"/>
        <end position="18"/>
    </location>
</feature>
<accession>A0A8K0VX91</accession>
<evidence type="ECO:0000313" key="3">
    <source>
        <dbReference type="Proteomes" id="UP000813461"/>
    </source>
</evidence>
<organism evidence="2 3">
    <name type="scientific">Paraphoma chrysanthemicola</name>
    <dbReference type="NCBI Taxonomy" id="798071"/>
    <lineage>
        <taxon>Eukaryota</taxon>
        <taxon>Fungi</taxon>
        <taxon>Dikarya</taxon>
        <taxon>Ascomycota</taxon>
        <taxon>Pezizomycotina</taxon>
        <taxon>Dothideomycetes</taxon>
        <taxon>Pleosporomycetidae</taxon>
        <taxon>Pleosporales</taxon>
        <taxon>Pleosporineae</taxon>
        <taxon>Phaeosphaeriaceae</taxon>
        <taxon>Paraphoma</taxon>
    </lineage>
</organism>
<name>A0A8K0VX91_9PLEO</name>
<dbReference type="EMBL" id="JAGMVJ010000011">
    <property type="protein sequence ID" value="KAH7086408.1"/>
    <property type="molecule type" value="Genomic_DNA"/>
</dbReference>
<feature type="chain" id="PRO_5035470886" evidence="1">
    <location>
        <begin position="19"/>
        <end position="133"/>
    </location>
</feature>
<evidence type="ECO:0000256" key="1">
    <source>
        <dbReference type="SAM" id="SignalP"/>
    </source>
</evidence>